<dbReference type="InterPro" id="IPR046544">
    <property type="entry name" value="GH146_SB_dom"/>
</dbReference>
<proteinExistence type="predicted"/>
<feature type="signal peptide" evidence="1">
    <location>
        <begin position="1"/>
        <end position="26"/>
    </location>
</feature>
<protein>
    <recommendedName>
        <fullName evidence="7">DUF1680 family protein</fullName>
    </recommendedName>
</protein>
<evidence type="ECO:0000256" key="1">
    <source>
        <dbReference type="SAM" id="SignalP"/>
    </source>
</evidence>
<evidence type="ECO:0000259" key="4">
    <source>
        <dbReference type="Pfam" id="PF20736"/>
    </source>
</evidence>
<evidence type="ECO:0000313" key="6">
    <source>
        <dbReference type="Proteomes" id="UP000199537"/>
    </source>
</evidence>
<dbReference type="RefSeq" id="WP_092457309.1">
    <property type="nucleotide sequence ID" value="NZ_FPCJ01000001.1"/>
</dbReference>
<feature type="domain" description="Glycoside hydrolase GH146 substrate-binding" evidence="3">
    <location>
        <begin position="654"/>
        <end position="788"/>
    </location>
</feature>
<dbReference type="AlphaFoldDB" id="A0A1I7N3R8"/>
<dbReference type="GO" id="GO:0005975">
    <property type="term" value="P:carbohydrate metabolic process"/>
    <property type="evidence" value="ECO:0007669"/>
    <property type="project" value="InterPro"/>
</dbReference>
<dbReference type="InterPro" id="IPR012878">
    <property type="entry name" value="Beta-AFase-like_GH127_cat"/>
</dbReference>
<evidence type="ECO:0000259" key="3">
    <source>
        <dbReference type="Pfam" id="PF20620"/>
    </source>
</evidence>
<evidence type="ECO:0000259" key="2">
    <source>
        <dbReference type="Pfam" id="PF07944"/>
    </source>
</evidence>
<reference evidence="6" key="1">
    <citation type="submission" date="2016-10" db="EMBL/GenBank/DDBJ databases">
        <authorList>
            <person name="Varghese N."/>
            <person name="Submissions S."/>
        </authorList>
    </citation>
    <scope>NUCLEOTIDE SEQUENCE [LARGE SCALE GENOMIC DNA]</scope>
    <source>
        <strain evidence="6">DSM 14807</strain>
    </source>
</reference>
<keyword evidence="1" id="KW-0732">Signal</keyword>
<evidence type="ECO:0000313" key="5">
    <source>
        <dbReference type="EMBL" id="SFV29280.1"/>
    </source>
</evidence>
<dbReference type="InterPro" id="IPR049046">
    <property type="entry name" value="Beta-AFase-like_GH127_middle"/>
</dbReference>
<dbReference type="EMBL" id="FPCJ01000001">
    <property type="protein sequence ID" value="SFV29280.1"/>
    <property type="molecule type" value="Genomic_DNA"/>
</dbReference>
<dbReference type="Proteomes" id="UP000199537">
    <property type="component" value="Unassembled WGS sequence"/>
</dbReference>
<name>A0A1I7N3R8_9BACT</name>
<feature type="domain" description="Non-reducing end beta-L-arabinofuranosidase-like GH127 catalytic" evidence="2">
    <location>
        <begin position="58"/>
        <end position="435"/>
    </location>
</feature>
<feature type="chain" id="PRO_5011688512" description="DUF1680 family protein" evidence="1">
    <location>
        <begin position="27"/>
        <end position="792"/>
    </location>
</feature>
<dbReference type="SUPFAM" id="SSF48208">
    <property type="entry name" value="Six-hairpin glycosidases"/>
    <property type="match status" value="1"/>
</dbReference>
<sequence length="792" mass="90500">MRNPSPLKVIVVCVIWLSNMPFLKNAAAQSFYPEQNESGVMVVKPAISIQAYPFDLADVRLLNSPFKEAMEADLRYLLELSPDRLLAHFRTHAGLPAKDSVYGGWESEGLAGHSLGHYLSACSMAYAATGDTAFLHRVQYIVRELALCQEKRGTGYVGAIPNEDSIFGKVSRGIIESKGFDLNGGWSPWYTVHKIMAGLLDAYMYCHDQQALEVEKGMADWTARTVKNLSEAQMQQMLICEYGGMNEVLANTYAVTGDPKYLQLAYRFYDHRILDSLAMQKDILPGKHSNTQIPKIIGCARIYELTGDQHMDSIAEFFWKDVVYHHTYAPGGNGNYEYFGMPDTFPLSDNTMETCPTYNMLKLTTHLFSWHPSARLMDYYERALYNHMLATQNHQTGMMCYFTPLRMGSRKTYSTPFNSFWCCVGTGMENHVKYGQDIYDRGADGSLYVNLFIPSVLHWKQRQIIVKQETGLPQTDTVHISLQMQHPQTFSIRIRKPSWAHQGVMIYVNGVKEATHVDQDGYIVIHRTWHNGDRIDYVLREDIYAVAMPHDSSRIAIFYGPILLAGDFGHQEPDPVQGVPVFVTSDPHVAHGIRRDGDSLVFHSVHLGQPVDVKLIPFYETNDLFYSVYWDVFTPAQWAVKQKEYEAAKRAQQELEKRTVDVLRMGEMQPERDHQFRGEKTFTWEAHRRSWRAADQEGYFSFVMKVDATHPNQLICTYWGGDNRGRKFDILVDGKKIAAEDLNRYRESKFYSIPYSIPEALTQNKKQVTITFQPEPGQMAGPVCEVRVVRVE</sequence>
<dbReference type="InterPro" id="IPR008928">
    <property type="entry name" value="6-hairpin_glycosidase_sf"/>
</dbReference>
<keyword evidence="6" id="KW-1185">Reference proteome</keyword>
<dbReference type="Pfam" id="PF20620">
    <property type="entry name" value="DUF6805"/>
    <property type="match status" value="1"/>
</dbReference>
<gene>
    <name evidence="5" type="ORF">SAMN05660895_0519</name>
</gene>
<accession>A0A1I7N3R8</accession>
<dbReference type="PANTHER" id="PTHR31151:SF0">
    <property type="entry name" value="PROLINE-TRNA LIGASE (DUF1680)"/>
    <property type="match status" value="1"/>
</dbReference>
<dbReference type="PANTHER" id="PTHR31151">
    <property type="entry name" value="PROLINE-TRNA LIGASE (DUF1680)"/>
    <property type="match status" value="1"/>
</dbReference>
<dbReference type="OrthoDB" id="9757939at2"/>
<dbReference type="STRING" id="1393122.SAMN05660895_0519"/>
<dbReference type="Pfam" id="PF20736">
    <property type="entry name" value="Glyco_hydro127M"/>
    <property type="match status" value="1"/>
</dbReference>
<organism evidence="5 6">
    <name type="scientific">Thermoflavifilum thermophilum</name>
    <dbReference type="NCBI Taxonomy" id="1393122"/>
    <lineage>
        <taxon>Bacteria</taxon>
        <taxon>Pseudomonadati</taxon>
        <taxon>Bacteroidota</taxon>
        <taxon>Chitinophagia</taxon>
        <taxon>Chitinophagales</taxon>
        <taxon>Chitinophagaceae</taxon>
        <taxon>Thermoflavifilum</taxon>
    </lineage>
</organism>
<evidence type="ECO:0008006" key="7">
    <source>
        <dbReference type="Google" id="ProtNLM"/>
    </source>
</evidence>
<dbReference type="Pfam" id="PF07944">
    <property type="entry name" value="Beta-AFase-like_GH127_cat"/>
    <property type="match status" value="1"/>
</dbReference>
<feature type="domain" description="Non-reducing end beta-L-arabinofuranosidase-like GH127 middle" evidence="4">
    <location>
        <begin position="447"/>
        <end position="538"/>
    </location>
</feature>